<dbReference type="Proteomes" id="UP000002941">
    <property type="component" value="Unassembled WGS sequence"/>
</dbReference>
<gene>
    <name evidence="1" type="ORF">HMPREF1318_1682</name>
</gene>
<name>J1HKN0_9ACTO</name>
<evidence type="ECO:0000313" key="2">
    <source>
        <dbReference type="Proteomes" id="UP000002941"/>
    </source>
</evidence>
<dbReference type="AlphaFoldDB" id="J1HKN0"/>
<dbReference type="EMBL" id="AKFT01000058">
    <property type="protein sequence ID" value="EJF46520.1"/>
    <property type="molecule type" value="Genomic_DNA"/>
</dbReference>
<keyword evidence="2" id="KW-1185">Reference proteome</keyword>
<dbReference type="OrthoDB" id="3256139at2"/>
<dbReference type="eggNOG" id="ENOG5032B2W">
    <property type="taxonomic scope" value="Bacteria"/>
</dbReference>
<evidence type="ECO:0000313" key="1">
    <source>
        <dbReference type="EMBL" id="EJF46520.1"/>
    </source>
</evidence>
<accession>J1HKN0</accession>
<reference evidence="1 2" key="1">
    <citation type="submission" date="2012-05" db="EMBL/GenBank/DDBJ databases">
        <authorList>
            <person name="Harkins D.M."/>
            <person name="Madupu R."/>
            <person name="Durkin A.S."/>
            <person name="Torralba M."/>
            <person name="Methe B."/>
            <person name="Sutton G.G."/>
            <person name="Nelson K.E."/>
        </authorList>
    </citation>
    <scope>NUCLEOTIDE SEQUENCE [LARGE SCALE GENOMIC DNA]</scope>
    <source>
        <strain evidence="1 2">F0489</strain>
    </source>
</reference>
<protein>
    <submittedName>
        <fullName evidence="1">Uncharacterized protein</fullName>
    </submittedName>
</protein>
<dbReference type="PATRIC" id="fig|1125718.3.peg.854"/>
<organism evidence="1 2">
    <name type="scientific">Actinomyces massiliensis F0489</name>
    <dbReference type="NCBI Taxonomy" id="1125718"/>
    <lineage>
        <taxon>Bacteria</taxon>
        <taxon>Bacillati</taxon>
        <taxon>Actinomycetota</taxon>
        <taxon>Actinomycetes</taxon>
        <taxon>Actinomycetales</taxon>
        <taxon>Actinomycetaceae</taxon>
        <taxon>Actinomyces</taxon>
    </lineage>
</organism>
<comment type="caution">
    <text evidence="1">The sequence shown here is derived from an EMBL/GenBank/DDBJ whole genome shotgun (WGS) entry which is preliminary data.</text>
</comment>
<proteinExistence type="predicted"/>
<sequence length="70" mass="8269">METTLTSSRDTVEFFTEEQLRERERAVVAELEHRFGSLEAALDQEYTGSYPSEDLYLFSEYHAVRFLLEE</sequence>
<dbReference type="RefSeq" id="WP_008730617.1">
    <property type="nucleotide sequence ID" value="NZ_AKFT01000058.1"/>
</dbReference>